<reference evidence="1 2" key="1">
    <citation type="submission" date="2018-08" db="EMBL/GenBank/DDBJ databases">
        <title>A genome reference for cultivated species of the human gut microbiota.</title>
        <authorList>
            <person name="Zou Y."/>
            <person name="Xue W."/>
            <person name="Luo G."/>
        </authorList>
    </citation>
    <scope>NUCLEOTIDE SEQUENCE [LARGE SCALE GENOMIC DNA]</scope>
    <source>
        <strain evidence="1 2">AM23-3</strain>
    </source>
</reference>
<name>A0A414Q7U6_9FIRM</name>
<organism evidence="1 2">
    <name type="scientific">Coprococcus comes</name>
    <dbReference type="NCBI Taxonomy" id="410072"/>
    <lineage>
        <taxon>Bacteria</taxon>
        <taxon>Bacillati</taxon>
        <taxon>Bacillota</taxon>
        <taxon>Clostridia</taxon>
        <taxon>Lachnospirales</taxon>
        <taxon>Lachnospiraceae</taxon>
        <taxon>Coprococcus</taxon>
    </lineage>
</organism>
<gene>
    <name evidence="1" type="ORF">DW656_18135</name>
</gene>
<comment type="caution">
    <text evidence="1">The sequence shown here is derived from an EMBL/GenBank/DDBJ whole genome shotgun (WGS) entry which is preliminary data.</text>
</comment>
<evidence type="ECO:0000313" key="1">
    <source>
        <dbReference type="EMBL" id="RHF76860.1"/>
    </source>
</evidence>
<dbReference type="RefSeq" id="WP_118199924.1">
    <property type="nucleotide sequence ID" value="NZ_JAAIOQ010000006.1"/>
</dbReference>
<sequence length="77" mass="9095">MTTIKESDLDRLLNLMVKIKIIEHRGSDASTERRWLRYQIVESCQANCCTRDELMDQVRAVYDMRYPDGLFVSHTTQ</sequence>
<evidence type="ECO:0000313" key="2">
    <source>
        <dbReference type="Proteomes" id="UP000284579"/>
    </source>
</evidence>
<dbReference type="Proteomes" id="UP000284579">
    <property type="component" value="Unassembled WGS sequence"/>
</dbReference>
<accession>A0A414Q7U6</accession>
<dbReference type="AlphaFoldDB" id="A0A414Q7U6"/>
<dbReference type="EMBL" id="QRHO01000101">
    <property type="protein sequence ID" value="RHF76860.1"/>
    <property type="molecule type" value="Genomic_DNA"/>
</dbReference>
<proteinExistence type="predicted"/>
<protein>
    <submittedName>
        <fullName evidence="1">Uncharacterized protein</fullName>
    </submittedName>
</protein>